<evidence type="ECO:0000313" key="2">
    <source>
        <dbReference type="EMBL" id="PKC16831.1"/>
    </source>
</evidence>
<dbReference type="AlphaFoldDB" id="A0A2I1E4T8"/>
<proteinExistence type="predicted"/>
<name>A0A2I1E4T8_9GLOM</name>
<organism evidence="2 5">
    <name type="scientific">Rhizophagus irregularis</name>
    <dbReference type="NCBI Taxonomy" id="588596"/>
    <lineage>
        <taxon>Eukaryota</taxon>
        <taxon>Fungi</taxon>
        <taxon>Fungi incertae sedis</taxon>
        <taxon>Mucoromycota</taxon>
        <taxon>Glomeromycotina</taxon>
        <taxon>Glomeromycetes</taxon>
        <taxon>Glomerales</taxon>
        <taxon>Glomeraceae</taxon>
        <taxon>Rhizophagus</taxon>
    </lineage>
</organism>
<evidence type="ECO:0000313" key="1">
    <source>
        <dbReference type="EMBL" id="CAB5366971.1"/>
    </source>
</evidence>
<sequence length="89" mass="10349">MKKAEPEKRPKTLTSLLASSILQPPAVKVPSHKFYDRNQAKKSMLKVARLERLNDVWESSEETNMHQNQIQYNINYNNSRHTQAIKELG</sequence>
<comment type="caution">
    <text evidence="2">The sequence shown here is derived from an EMBL/GenBank/DDBJ whole genome shotgun (WGS) entry which is preliminary data.</text>
</comment>
<dbReference type="Proteomes" id="UP000232688">
    <property type="component" value="Unassembled WGS sequence"/>
</dbReference>
<protein>
    <submittedName>
        <fullName evidence="2">Uncharacterized protein</fullName>
    </submittedName>
</protein>
<accession>A0A2I1E4T8</accession>
<dbReference type="Proteomes" id="UP000232722">
    <property type="component" value="Unassembled WGS sequence"/>
</dbReference>
<evidence type="ECO:0000313" key="3">
    <source>
        <dbReference type="EMBL" id="PKC67071.1"/>
    </source>
</evidence>
<dbReference type="EMBL" id="LLXH01000415">
    <property type="protein sequence ID" value="PKC67071.1"/>
    <property type="molecule type" value="Genomic_DNA"/>
</dbReference>
<dbReference type="SMR" id="A0A2I1E4T8"/>
<dbReference type="OrthoDB" id="2377184at2759"/>
<evidence type="ECO:0000313" key="4">
    <source>
        <dbReference type="Proteomes" id="UP000232688"/>
    </source>
</evidence>
<reference evidence="2 5" key="1">
    <citation type="submission" date="2016-04" db="EMBL/GenBank/DDBJ databases">
        <title>Genome analyses suggest a sexual origin of heterokaryosis in a supposedly ancient asexual fungus.</title>
        <authorList>
            <person name="Ropars J."/>
            <person name="Sedzielewska K."/>
            <person name="Noel J."/>
            <person name="Charron P."/>
            <person name="Farinelli L."/>
            <person name="Marton T."/>
            <person name="Kruger M."/>
            <person name="Pelin A."/>
            <person name="Brachmann A."/>
            <person name="Corradi N."/>
        </authorList>
    </citation>
    <scope>NUCLEOTIDE SEQUENCE [LARGE SCALE GENOMIC DNA]</scope>
    <source>
        <strain evidence="2 5">A5</strain>
    </source>
</reference>
<dbReference type="VEuPathDB" id="FungiDB:RhiirA1_458878"/>
<reference evidence="1" key="5">
    <citation type="submission" date="2020-05" db="EMBL/GenBank/DDBJ databases">
        <authorList>
            <person name="Rincon C."/>
            <person name="Sanders R I."/>
            <person name="Robbins C."/>
            <person name="Chaturvedi A."/>
        </authorList>
    </citation>
    <scope>NUCLEOTIDE SEQUENCE</scope>
    <source>
        <strain evidence="1">CHB12</strain>
    </source>
</reference>
<dbReference type="EMBL" id="LLXJ01000033">
    <property type="protein sequence ID" value="PKC16831.1"/>
    <property type="molecule type" value="Genomic_DNA"/>
</dbReference>
<dbReference type="VEuPathDB" id="FungiDB:FUN_019773"/>
<reference evidence="3 4" key="3">
    <citation type="submission" date="2017-10" db="EMBL/GenBank/DDBJ databases">
        <title>Extensive intraspecific genome diversity in a model arbuscular mycorrhizal fungus.</title>
        <authorList>
            <person name="Chen E.C.H."/>
            <person name="Morin E."/>
            <person name="Baudet D."/>
            <person name="Noel J."/>
            <person name="Ndikumana S."/>
            <person name="Charron P."/>
            <person name="St-Onge C."/>
            <person name="Giorgi J."/>
            <person name="Grigoriev I.V."/>
            <person name="Roux C."/>
            <person name="Martin F.M."/>
            <person name="Corradi N."/>
        </authorList>
    </citation>
    <scope>NUCLEOTIDE SEQUENCE [LARGE SCALE GENOMIC DNA]</scope>
    <source>
        <strain evidence="3 4">A1</strain>
    </source>
</reference>
<dbReference type="EMBL" id="CAGKOT010000023">
    <property type="protein sequence ID" value="CAB5366971.1"/>
    <property type="molecule type" value="Genomic_DNA"/>
</dbReference>
<gene>
    <name evidence="1" type="ORF">CHRIB12_LOCUS11084</name>
    <name evidence="3" type="ORF">RhiirA1_458878</name>
    <name evidence="2" type="ORF">RhiirA5_406590</name>
</gene>
<reference evidence="3 4" key="4">
    <citation type="submission" date="2017-10" db="EMBL/GenBank/DDBJ databases">
        <title>Genome analyses suggest a sexual origin of heterokaryosis in a supposedly ancient asexual fungus.</title>
        <authorList>
            <person name="Corradi N."/>
            <person name="Sedzielewska K."/>
            <person name="Noel J."/>
            <person name="Charron P."/>
            <person name="Farinelli L."/>
            <person name="Marton T."/>
            <person name="Kruger M."/>
            <person name="Pelin A."/>
            <person name="Brachmann A."/>
            <person name="Corradi N."/>
        </authorList>
    </citation>
    <scope>NUCLEOTIDE SEQUENCE [LARGE SCALE GENOMIC DNA]</scope>
    <source>
        <strain evidence="3 4">A1</strain>
    </source>
</reference>
<reference evidence="2 5" key="2">
    <citation type="submission" date="2017-09" db="EMBL/GenBank/DDBJ databases">
        <title>Extensive intraspecific genome diversity in a model arbuscular mycorrhizal fungus.</title>
        <authorList>
            <person name="Chen E.C."/>
            <person name="Morin E."/>
            <person name="Beaudet D."/>
            <person name="Noel J."/>
            <person name="Ndikumana S."/>
            <person name="Charron P."/>
            <person name="St-Onge C."/>
            <person name="Giorgi J."/>
            <person name="Grigoriev I.V."/>
            <person name="Roux C."/>
            <person name="Martin F.M."/>
            <person name="Corradi N."/>
        </authorList>
    </citation>
    <scope>NUCLEOTIDE SEQUENCE [LARGE SCALE GENOMIC DNA]</scope>
    <source>
        <strain evidence="2 5">A5</strain>
    </source>
</reference>
<evidence type="ECO:0000313" key="5">
    <source>
        <dbReference type="Proteomes" id="UP000232722"/>
    </source>
</evidence>
<dbReference type="Proteomes" id="UP000684084">
    <property type="component" value="Unassembled WGS sequence"/>
</dbReference>
<dbReference type="VEuPathDB" id="FungiDB:RhiirFUN_018672"/>